<comment type="caution">
    <text evidence="7">The sequence shown here is derived from an EMBL/GenBank/DDBJ whole genome shotgun (WGS) entry which is preliminary data.</text>
</comment>
<proteinExistence type="predicted"/>
<evidence type="ECO:0000259" key="6">
    <source>
        <dbReference type="PROSITE" id="PS50950"/>
    </source>
</evidence>
<accession>A0AAN7VQE3</accession>
<keyword evidence="8" id="KW-1185">Reference proteome</keyword>
<evidence type="ECO:0000256" key="4">
    <source>
        <dbReference type="ARBA" id="ARBA00023125"/>
    </source>
</evidence>
<evidence type="ECO:0000256" key="1">
    <source>
        <dbReference type="ARBA" id="ARBA00022723"/>
    </source>
</evidence>
<dbReference type="SUPFAM" id="SSF57716">
    <property type="entry name" value="Glucocorticoid receptor-like (DNA-binding domain)"/>
    <property type="match status" value="1"/>
</dbReference>
<evidence type="ECO:0000256" key="2">
    <source>
        <dbReference type="ARBA" id="ARBA00022771"/>
    </source>
</evidence>
<protein>
    <recommendedName>
        <fullName evidence="6">THAP-type domain-containing protein</fullName>
    </recommendedName>
</protein>
<dbReference type="EMBL" id="JAVRBK010000002">
    <property type="protein sequence ID" value="KAK5648631.1"/>
    <property type="molecule type" value="Genomic_DNA"/>
</dbReference>
<dbReference type="SMART" id="SM00980">
    <property type="entry name" value="THAP"/>
    <property type="match status" value="1"/>
</dbReference>
<organism evidence="7 8">
    <name type="scientific">Pyrocoelia pectoralis</name>
    <dbReference type="NCBI Taxonomy" id="417401"/>
    <lineage>
        <taxon>Eukaryota</taxon>
        <taxon>Metazoa</taxon>
        <taxon>Ecdysozoa</taxon>
        <taxon>Arthropoda</taxon>
        <taxon>Hexapoda</taxon>
        <taxon>Insecta</taxon>
        <taxon>Pterygota</taxon>
        <taxon>Neoptera</taxon>
        <taxon>Endopterygota</taxon>
        <taxon>Coleoptera</taxon>
        <taxon>Polyphaga</taxon>
        <taxon>Elateriformia</taxon>
        <taxon>Elateroidea</taxon>
        <taxon>Lampyridae</taxon>
        <taxon>Lampyrinae</taxon>
        <taxon>Pyrocoelia</taxon>
    </lineage>
</organism>
<feature type="domain" description="THAP-type" evidence="6">
    <location>
        <begin position="1"/>
        <end position="82"/>
    </location>
</feature>
<gene>
    <name evidence="7" type="ORF">RI129_003523</name>
</gene>
<keyword evidence="4 5" id="KW-0238">DNA-binding</keyword>
<keyword evidence="2 5" id="KW-0863">Zinc-finger</keyword>
<reference evidence="7 8" key="1">
    <citation type="journal article" date="2024" name="Insects">
        <title>An Improved Chromosome-Level Genome Assembly of the Firefly Pyrocoelia pectoralis.</title>
        <authorList>
            <person name="Fu X."/>
            <person name="Meyer-Rochow V.B."/>
            <person name="Ballantyne L."/>
            <person name="Zhu X."/>
        </authorList>
    </citation>
    <scope>NUCLEOTIDE SEQUENCE [LARGE SCALE GENOMIC DNA]</scope>
    <source>
        <strain evidence="7">XCY_ONT2</strain>
    </source>
</reference>
<evidence type="ECO:0000256" key="5">
    <source>
        <dbReference type="PROSITE-ProRule" id="PRU00309"/>
    </source>
</evidence>
<keyword evidence="1" id="KW-0479">Metal-binding</keyword>
<evidence type="ECO:0000313" key="8">
    <source>
        <dbReference type="Proteomes" id="UP001329430"/>
    </source>
</evidence>
<name>A0AAN7VQE3_9COLE</name>
<dbReference type="Pfam" id="PF05485">
    <property type="entry name" value="THAP"/>
    <property type="match status" value="1"/>
</dbReference>
<dbReference type="GO" id="GO:0003677">
    <property type="term" value="F:DNA binding"/>
    <property type="evidence" value="ECO:0007669"/>
    <property type="project" value="UniProtKB-UniRule"/>
</dbReference>
<dbReference type="GO" id="GO:0008270">
    <property type="term" value="F:zinc ion binding"/>
    <property type="evidence" value="ECO:0007669"/>
    <property type="project" value="UniProtKB-KW"/>
</dbReference>
<sequence length="106" mass="12325">MPGIYCTVEGCWDSKESKHRFPNSNIYPELFRKWLDLCNKKALFDLPPNLVYSNYRVCRLHFAEEDFGRNNRLLKTAYPKLRLPGIMPATVSFISISLSNTKLLVL</sequence>
<dbReference type="Proteomes" id="UP001329430">
    <property type="component" value="Chromosome 2"/>
</dbReference>
<dbReference type="AlphaFoldDB" id="A0AAN7VQE3"/>
<dbReference type="InterPro" id="IPR006612">
    <property type="entry name" value="THAP_Znf"/>
</dbReference>
<evidence type="ECO:0000313" key="7">
    <source>
        <dbReference type="EMBL" id="KAK5648631.1"/>
    </source>
</evidence>
<evidence type="ECO:0000256" key="3">
    <source>
        <dbReference type="ARBA" id="ARBA00022833"/>
    </source>
</evidence>
<keyword evidence="3" id="KW-0862">Zinc</keyword>
<dbReference type="PROSITE" id="PS50950">
    <property type="entry name" value="ZF_THAP"/>
    <property type="match status" value="1"/>
</dbReference>